<proteinExistence type="predicted"/>
<organism evidence="1 2">
    <name type="scientific">Kouleothrix aurantiaca</name>
    <dbReference type="NCBI Taxonomy" id="186479"/>
    <lineage>
        <taxon>Bacteria</taxon>
        <taxon>Bacillati</taxon>
        <taxon>Chloroflexota</taxon>
        <taxon>Chloroflexia</taxon>
        <taxon>Chloroflexales</taxon>
        <taxon>Roseiflexineae</taxon>
        <taxon>Roseiflexaceae</taxon>
        <taxon>Kouleothrix</taxon>
    </lineage>
</organism>
<dbReference type="AlphaFoldDB" id="A0A0P9EXJ3"/>
<dbReference type="EMBL" id="LJCR01002257">
    <property type="protein sequence ID" value="KPV49001.1"/>
    <property type="molecule type" value="Genomic_DNA"/>
</dbReference>
<accession>A0A0P9EXJ3</accession>
<evidence type="ECO:0000313" key="2">
    <source>
        <dbReference type="Proteomes" id="UP000050509"/>
    </source>
</evidence>
<keyword evidence="2" id="KW-1185">Reference proteome</keyword>
<protein>
    <submittedName>
        <fullName evidence="1">Uncharacterized protein</fullName>
    </submittedName>
</protein>
<reference evidence="1 2" key="1">
    <citation type="submission" date="2015-09" db="EMBL/GenBank/DDBJ databases">
        <title>Draft genome sequence of Kouleothrix aurantiaca JCM 19913.</title>
        <authorList>
            <person name="Hemp J."/>
        </authorList>
    </citation>
    <scope>NUCLEOTIDE SEQUENCE [LARGE SCALE GENOMIC DNA]</scope>
    <source>
        <strain evidence="1 2">COM-B</strain>
    </source>
</reference>
<sequence length="71" mass="7712">MQKALDTESILLATRLIPPPARATLIARTRLLARFDAMADARLLLVCAPAGFGKTTLAAAWYNAWFAPPET</sequence>
<dbReference type="Proteomes" id="UP000050509">
    <property type="component" value="Unassembled WGS sequence"/>
</dbReference>
<gene>
    <name evidence="1" type="ORF">SE17_35045</name>
</gene>
<feature type="non-terminal residue" evidence="1">
    <location>
        <position position="71"/>
    </location>
</feature>
<evidence type="ECO:0000313" key="1">
    <source>
        <dbReference type="EMBL" id="KPV49001.1"/>
    </source>
</evidence>
<comment type="caution">
    <text evidence="1">The sequence shown here is derived from an EMBL/GenBank/DDBJ whole genome shotgun (WGS) entry which is preliminary data.</text>
</comment>
<name>A0A0P9EXJ3_9CHLR</name>